<keyword evidence="3" id="KW-0067">ATP-binding</keyword>
<dbReference type="GO" id="GO:0000226">
    <property type="term" value="P:microtubule cytoskeleton organization"/>
    <property type="evidence" value="ECO:0007669"/>
    <property type="project" value="TreeGrafter"/>
</dbReference>
<dbReference type="GeneID" id="24590795"/>
<dbReference type="GO" id="GO:0015631">
    <property type="term" value="F:tubulin binding"/>
    <property type="evidence" value="ECO:0007669"/>
    <property type="project" value="TreeGrafter"/>
</dbReference>
<name>A0A922LJB0_SCHHA</name>
<evidence type="ECO:0000256" key="3">
    <source>
        <dbReference type="ARBA" id="ARBA00022840"/>
    </source>
</evidence>
<dbReference type="GO" id="GO:0005524">
    <property type="term" value="F:ATP binding"/>
    <property type="evidence" value="ECO:0007669"/>
    <property type="project" value="UniProtKB-KW"/>
</dbReference>
<keyword evidence="2" id="KW-0547">Nucleotide-binding</keyword>
<evidence type="ECO:0000256" key="1">
    <source>
        <dbReference type="ARBA" id="ARBA00022598"/>
    </source>
</evidence>
<reference evidence="5" key="3">
    <citation type="submission" date="2021-06" db="EMBL/GenBank/DDBJ databases">
        <title>Chromosome-level genome assembly for S. haematobium.</title>
        <authorList>
            <person name="Stroehlein A.J."/>
        </authorList>
    </citation>
    <scope>NUCLEOTIDE SEQUENCE</scope>
</reference>
<reference evidence="5" key="1">
    <citation type="journal article" date="2012" name="Nat. Genet.">
        <title>Whole-genome sequence of Schistosoma haematobium.</title>
        <authorList>
            <person name="Young N.D."/>
            <person name="Jex A.R."/>
            <person name="Li B."/>
            <person name="Liu S."/>
            <person name="Yang L."/>
            <person name="Xiong Z."/>
            <person name="Li Y."/>
            <person name="Cantacessi C."/>
            <person name="Hall R.S."/>
            <person name="Xu X."/>
            <person name="Chen F."/>
            <person name="Wu X."/>
            <person name="Zerlotini A."/>
            <person name="Oliveira G."/>
            <person name="Hofmann A."/>
            <person name="Zhang G."/>
            <person name="Fang X."/>
            <person name="Kang Y."/>
            <person name="Campbell B.E."/>
            <person name="Loukas A."/>
            <person name="Ranganathan S."/>
            <person name="Rollinson D."/>
            <person name="Rinaldi G."/>
            <person name="Brindley P.J."/>
            <person name="Yang H."/>
            <person name="Wang J."/>
            <person name="Wang J."/>
            <person name="Gasser R.B."/>
        </authorList>
    </citation>
    <scope>NUCLEOTIDE SEQUENCE</scope>
</reference>
<feature type="region of interest" description="Disordered" evidence="4">
    <location>
        <begin position="401"/>
        <end position="440"/>
    </location>
</feature>
<keyword evidence="6" id="KW-1185">Reference proteome</keyword>
<proteinExistence type="predicted"/>
<comment type="caution">
    <text evidence="5">The sequence shown here is derived from an EMBL/GenBank/DDBJ whole genome shotgun (WGS) entry which is preliminary data.</text>
</comment>
<dbReference type="PROSITE" id="PS51221">
    <property type="entry name" value="TTL"/>
    <property type="match status" value="1"/>
</dbReference>
<dbReference type="Pfam" id="PF03133">
    <property type="entry name" value="TTL"/>
    <property type="match status" value="1"/>
</dbReference>
<reference evidence="5" key="2">
    <citation type="journal article" date="2019" name="Gigascience">
        <title>High-quality Schistosoma haematobium genome achieved by single-molecule and long-range sequencing.</title>
        <authorList>
            <person name="Stroehlein A.J."/>
            <person name="Korhonen P.K."/>
            <person name="Chong T.M."/>
            <person name="Lim Y.L."/>
            <person name="Chan K.G."/>
            <person name="Webster B."/>
            <person name="Rollinson D."/>
            <person name="Brindley P.J."/>
            <person name="Gasser R.B."/>
            <person name="Young N.D."/>
        </authorList>
    </citation>
    <scope>NUCLEOTIDE SEQUENCE</scope>
</reference>
<evidence type="ECO:0000313" key="6">
    <source>
        <dbReference type="Proteomes" id="UP000471633"/>
    </source>
</evidence>
<evidence type="ECO:0000256" key="2">
    <source>
        <dbReference type="ARBA" id="ARBA00022741"/>
    </source>
</evidence>
<dbReference type="PANTHER" id="PTHR12241:SF162">
    <property type="entry name" value="TUBULIN MONOGLUTAMYLASE TTLL4"/>
    <property type="match status" value="1"/>
</dbReference>
<dbReference type="GO" id="GO:0070740">
    <property type="term" value="F:tubulin-glutamic acid ligase activity"/>
    <property type="evidence" value="ECO:0007669"/>
    <property type="project" value="TreeGrafter"/>
</dbReference>
<protein>
    <submittedName>
        <fullName evidence="5">Tubulin polyglutamylase ttll4, variant 2</fullName>
    </submittedName>
</protein>
<dbReference type="GO" id="GO:0036064">
    <property type="term" value="C:ciliary basal body"/>
    <property type="evidence" value="ECO:0007669"/>
    <property type="project" value="TreeGrafter"/>
</dbReference>
<gene>
    <name evidence="5" type="primary">TTLL4_3</name>
    <name evidence="5" type="ORF">MS3_00005084</name>
</gene>
<accession>A0A922LJB0</accession>
<feature type="compositionally biased region" description="Polar residues" evidence="4">
    <location>
        <begin position="410"/>
        <end position="423"/>
    </location>
</feature>
<feature type="region of interest" description="Disordered" evidence="4">
    <location>
        <begin position="528"/>
        <end position="566"/>
    </location>
</feature>
<feature type="compositionally biased region" description="Polar residues" evidence="4">
    <location>
        <begin position="1273"/>
        <end position="1289"/>
    </location>
</feature>
<dbReference type="Gene3D" id="3.30.470.20">
    <property type="entry name" value="ATP-grasp fold, B domain"/>
    <property type="match status" value="1"/>
</dbReference>
<keyword evidence="1" id="KW-0436">Ligase</keyword>
<dbReference type="SUPFAM" id="SSF56059">
    <property type="entry name" value="Glutathione synthetase ATP-binding domain-like"/>
    <property type="match status" value="1"/>
</dbReference>
<evidence type="ECO:0000313" key="5">
    <source>
        <dbReference type="EMBL" id="KAH9587294.1"/>
    </source>
</evidence>
<feature type="region of interest" description="Disordered" evidence="4">
    <location>
        <begin position="1273"/>
        <end position="1302"/>
    </location>
</feature>
<organism evidence="5 6">
    <name type="scientific">Schistosoma haematobium</name>
    <name type="common">Blood fluke</name>
    <dbReference type="NCBI Taxonomy" id="6185"/>
    <lineage>
        <taxon>Eukaryota</taxon>
        <taxon>Metazoa</taxon>
        <taxon>Spiralia</taxon>
        <taxon>Lophotrochozoa</taxon>
        <taxon>Platyhelminthes</taxon>
        <taxon>Trematoda</taxon>
        <taxon>Digenea</taxon>
        <taxon>Strigeidida</taxon>
        <taxon>Schistosomatoidea</taxon>
        <taxon>Schistosomatidae</taxon>
        <taxon>Schistosoma</taxon>
    </lineage>
</organism>
<dbReference type="EMBL" id="AMPZ03000003">
    <property type="protein sequence ID" value="KAH9587294.1"/>
    <property type="molecule type" value="Genomic_DNA"/>
</dbReference>
<dbReference type="KEGG" id="shx:MS3_00005084"/>
<reference evidence="5" key="4">
    <citation type="journal article" date="2022" name="PLoS Pathog.">
        <title>Chromosome-level genome of Schistosoma haematobium underpins genome-wide explorations of molecular variation.</title>
        <authorList>
            <person name="Stroehlein A.J."/>
            <person name="Korhonen P.K."/>
            <person name="Lee V.V."/>
            <person name="Ralph S.A."/>
            <person name="Mentink-Kane M."/>
            <person name="You H."/>
            <person name="McManus D.P."/>
            <person name="Tchuente L.T."/>
            <person name="Stothard J.R."/>
            <person name="Kaur P."/>
            <person name="Dudchenko O."/>
            <person name="Aiden E.L."/>
            <person name="Yang B."/>
            <person name="Yang H."/>
            <person name="Emery A.M."/>
            <person name="Webster B.L."/>
            <person name="Brindley P.J."/>
            <person name="Rollinson D."/>
            <person name="Chang B.C.H."/>
            <person name="Gasser R.B."/>
            <person name="Young N.D."/>
        </authorList>
    </citation>
    <scope>NUCLEOTIDE SEQUENCE</scope>
</reference>
<dbReference type="RefSeq" id="XP_035587307.2">
    <property type="nucleotide sequence ID" value="XM_035733382.2"/>
</dbReference>
<feature type="compositionally biased region" description="Polar residues" evidence="4">
    <location>
        <begin position="243"/>
        <end position="252"/>
    </location>
</feature>
<dbReference type="PANTHER" id="PTHR12241">
    <property type="entry name" value="TUBULIN POLYGLUTAMYLASE"/>
    <property type="match status" value="1"/>
</dbReference>
<feature type="region of interest" description="Disordered" evidence="4">
    <location>
        <begin position="234"/>
        <end position="266"/>
    </location>
</feature>
<feature type="region of interest" description="Disordered" evidence="4">
    <location>
        <begin position="1354"/>
        <end position="1382"/>
    </location>
</feature>
<evidence type="ECO:0000256" key="4">
    <source>
        <dbReference type="SAM" id="MobiDB-lite"/>
    </source>
</evidence>
<dbReference type="CTD" id="24590795"/>
<dbReference type="InterPro" id="IPR004344">
    <property type="entry name" value="TTL/TTLL_fam"/>
</dbReference>
<dbReference type="Proteomes" id="UP000471633">
    <property type="component" value="Unassembled WGS sequence"/>
</dbReference>
<sequence>MRSESTTENISDATDTVKKCLRPRSPFMYNKTADRYQFDSDREVLEAQYRKSPVFYNSHHYLANFIRPVSLATLKSLSYAKPKTCKLNVLGRRDTKMIQPIFSTHKDDSLERFNIRSAPSDVGSIILKYSPGNGVQRSLNNEDCKNCSSVVSNDEHTLLHNAQFMNIKSPHSELQSPNDLQPCSEKMPYNINPSELVSTEPCTVSPLSYNLRKPHVAPSLKFIRYPIPSTAVKRMTHNDKNSELSTNSSADSTTKEKATCSERNQTRQFTSNIQRCQSIYKTGYTSPNPCFPEHVKIHQPHSNSSKTYKDIKQAFENFNKATKQFKTYEAFSQSVEDFASFDNRKNSGVLKIAGDGNIQYAISVIRPRSHSVVLLKNHGLHEEDNRSGKTHSVVYEQHEFKSTSDDILNEPQSSSKPQSNNAVMETYERPSSLQDQLSDSKDTFQVYTTAKQSEIDSGNGTDEDDHIFKETVSLKDDSVTQKVNENIVYSCSANSVELDECFSSDIDEDGTIVDDNSVSNDNQQINYQLDEQPLTSPTNSSSSKLVDENSSGNVDSPNPANINKQSDTMLTDGQQVVSKENPDLNGEQAITEVAVKKDLNEELCMQSKLCNLKLSTFSTKTEKHSTLHVVAYDQNTTKKDIISTSKFNIPKNYMNKQNENLSISYSTKTIEHRNHSVEKKNSIMFESIELNHSNENHSLKLVNTSNESLKNIVSSKEIKIKSKNGLVNRLTQFTRKSHPALIDSLFPNVPPVLRFVEEGQKLEPLPWEFRRLLKWRASSLTPIVVKQTLQRTGFKASKLTNACEDLETVESSDWIFYFGKHMRPQIFRTIKMYQKVNHLPCSFQLGRKDRLWRNIVQMQLKHGKEHFNFMPQTYCLPGDLDELKKAWDEEGENQRWIMKPPASARGIGVRLVTKWSQIPKKRPALIQKYLSRPYLINDSKFDLRIYVYISSINPLRLYIHEDGLVRFASQKYSNAIRSLGNRYIHLTNYSINRLNSEYISNTNEFATKGHKWSLRAFWTYLKAKGISPAPIWSNIKDVVVKTIISTEAAFNTAVNIYCNHSFSVHEIFGFDIFLDEDLQPWLLEVNVSPSMHSDSPLDAKIKGSVIKDMLNLSGLRLPEAMEPRCHTIPSSFALKYETNTPDLMMCSNVNTHDVEHNGSNMEIENPIFKNDDISCRHIKSASFVDNLKTKNTKSNLRRPNPPNHRWLLDERLFIESASTDEEEKMKYFKIRAVQYGLPRVKRFTVKYNSSTLPYQYERNDCKTLVSCKSSILHSSDTNSSLHSCITSSNTDEKEGILSPRTSIYDASNNRRLSLSSSSSSSLSSVESRKSAQFMRLESDSPDFKVNHPHEMIQSKTKLHSASNGNLNSEVSVSGTSNLSKNSYKSPTNYKNFNSSNLFITSNTPSHVILKNATNEILDCLTPFDVRILISMVDEFDRAGGFHCVFPPKTSGLSIKYLSFFESPRYTNLLCIAYLQKYNQDKEKGIEMLRKICEKKIHLKSSLFQDEITSEHHWKTYKKYKSTILKETIKRKTDIISSNDNLLQNKKT</sequence>